<gene>
    <name evidence="1" type="ORF">FOY91_09010</name>
</gene>
<comment type="caution">
    <text evidence="1">The sequence shown here is derived from an EMBL/GenBank/DDBJ whole genome shotgun (WGS) entry which is preliminary data.</text>
</comment>
<dbReference type="InterPro" id="IPR009003">
    <property type="entry name" value="Peptidase_S1_PA"/>
</dbReference>
<dbReference type="InterPro" id="IPR043504">
    <property type="entry name" value="Peptidase_S1_PA_chymotrypsin"/>
</dbReference>
<dbReference type="Proteomes" id="UP000318681">
    <property type="component" value="Unassembled WGS sequence"/>
</dbReference>
<evidence type="ECO:0008006" key="3">
    <source>
        <dbReference type="Google" id="ProtNLM"/>
    </source>
</evidence>
<protein>
    <recommendedName>
        <fullName evidence="3">Trypsin-like peptidase domain-containing protein</fullName>
    </recommendedName>
</protein>
<name>A0A558R5N6_9SPHN</name>
<dbReference type="Gene3D" id="2.40.10.10">
    <property type="entry name" value="Trypsin-like serine proteases"/>
    <property type="match status" value="2"/>
</dbReference>
<evidence type="ECO:0000313" key="2">
    <source>
        <dbReference type="Proteomes" id="UP000318681"/>
    </source>
</evidence>
<dbReference type="AlphaFoldDB" id="A0A558R5N6"/>
<keyword evidence="2" id="KW-1185">Reference proteome</keyword>
<sequence length="344" mass="35893">MADDLSVPPLPAGTDTRVFPVPAAIEDQQDVAKAEKALERVKVVAVAVDDERGRAVVLTKNQISASTKKILPEYLEGVPVEYIGHAGIEPNPPVLPQAAVDAAERLFVHNDRIACGSSLSAASVWGAGTLGALVTLGDGTLCGLTNNHVTGACNHTRVGMHILSPAPFDADPDHRAPTAIGRHHSFVALASGDPRQVQLQELDVALFDLTNPDLVTSMQGSGLYDTPEDVADPIGGMAVKKVGRTTGLTYGEIIGRFSTPLGIPYTADRFKSTVYFQNSWAIRATDGGPFSMGGDSGSLVVTGDGAHAVGLIFAGATDGSISYMIPIRSVLRGLGASLLRGHNV</sequence>
<proteinExistence type="predicted"/>
<dbReference type="EMBL" id="VNIM01000029">
    <property type="protein sequence ID" value="TVV74695.1"/>
    <property type="molecule type" value="Genomic_DNA"/>
</dbReference>
<evidence type="ECO:0000313" key="1">
    <source>
        <dbReference type="EMBL" id="TVV74695.1"/>
    </source>
</evidence>
<dbReference type="SUPFAM" id="SSF50494">
    <property type="entry name" value="Trypsin-like serine proteases"/>
    <property type="match status" value="1"/>
</dbReference>
<dbReference type="OrthoDB" id="500593at2"/>
<accession>A0A558R5N6</accession>
<reference evidence="1 2" key="1">
    <citation type="submission" date="2019-07" db="EMBL/GenBank/DDBJ databases">
        <title>Sphingomonas solaris sp. nov., isolated from a solar panel from Boston, Massachusetts.</title>
        <authorList>
            <person name="Tanner K."/>
            <person name="Pascual J."/>
            <person name="Mancuso C."/>
            <person name="Pereto J."/>
            <person name="Khalil A."/>
            <person name="Vilanova C."/>
        </authorList>
    </citation>
    <scope>NUCLEOTIDE SEQUENCE [LARGE SCALE GENOMIC DNA]</scope>
    <source>
        <strain evidence="1 2">R4DWN</strain>
    </source>
</reference>
<dbReference type="RefSeq" id="WP_145150288.1">
    <property type="nucleotide sequence ID" value="NZ_VNIM01000029.1"/>
</dbReference>
<organism evidence="1 2">
    <name type="scientific">Alterirhizorhabdus solaris</name>
    <dbReference type="NCBI Taxonomy" id="2529389"/>
    <lineage>
        <taxon>Bacteria</taxon>
        <taxon>Pseudomonadati</taxon>
        <taxon>Pseudomonadota</taxon>
        <taxon>Alphaproteobacteria</taxon>
        <taxon>Sphingomonadales</taxon>
        <taxon>Rhizorhabdaceae</taxon>
        <taxon>Alterirhizorhabdus</taxon>
    </lineage>
</organism>